<reference evidence="2" key="1">
    <citation type="submission" date="2019-06" db="EMBL/GenBank/DDBJ databases">
        <authorList>
            <person name="Gan P."/>
            <person name="Shirasu K."/>
        </authorList>
    </citation>
    <scope>NUCLEOTIDE SEQUENCE [LARGE SCALE GENOMIC DNA]</scope>
    <source>
        <strain evidence="2">CAD2</strain>
    </source>
</reference>
<keyword evidence="3" id="KW-1185">Reference proteome</keyword>
<feature type="signal peptide" evidence="1">
    <location>
        <begin position="1"/>
        <end position="18"/>
    </location>
</feature>
<protein>
    <submittedName>
        <fullName evidence="2">Uncharacterized protein</fullName>
    </submittedName>
</protein>
<evidence type="ECO:0000313" key="2">
    <source>
        <dbReference type="EMBL" id="KAF4859177.1"/>
    </source>
</evidence>
<evidence type="ECO:0000313" key="3">
    <source>
        <dbReference type="Proteomes" id="UP000711996"/>
    </source>
</evidence>
<sequence length="305" mass="34176">MRFLSLLLLSFLGHLALAAGKAHAYELVVTYNAYSLLWKMTGNLQTTIYPLVGLDGKPIKKNQGTDTKDGKLSFQEFVCRYTRQKKCDVDLDLDNPVRTGELLGKSKKYVKSARIPELRGVPESQMVEAIEEDDDIIKPRTKLYNLFTEDLGKVFAAAAEKYGTGDDSSVKKELAAVGPLIERIQQERFEAMRNPKHLAEDFGRAFLGRELDVGSLGDGADMFSKLREKPADWALIKEQLKMPADIEDDDPSIRQGLKDWIDQVGREAAPSIGPTFVPKTRSHFYVLKGWEGMGAYLQCQINGKK</sequence>
<name>A0A9P5ESN9_COLSI</name>
<keyword evidence="1" id="KW-0732">Signal</keyword>
<organism evidence="2 3">
    <name type="scientific">Colletotrichum siamense</name>
    <name type="common">Anthracnose fungus</name>
    <dbReference type="NCBI Taxonomy" id="690259"/>
    <lineage>
        <taxon>Eukaryota</taxon>
        <taxon>Fungi</taxon>
        <taxon>Dikarya</taxon>
        <taxon>Ascomycota</taxon>
        <taxon>Pezizomycotina</taxon>
        <taxon>Sordariomycetes</taxon>
        <taxon>Hypocreomycetidae</taxon>
        <taxon>Glomerellales</taxon>
        <taxon>Glomerellaceae</taxon>
        <taxon>Colletotrichum</taxon>
        <taxon>Colletotrichum gloeosporioides species complex</taxon>
    </lineage>
</organism>
<comment type="caution">
    <text evidence="2">The sequence shown here is derived from an EMBL/GenBank/DDBJ whole genome shotgun (WGS) entry which is preliminary data.</text>
</comment>
<feature type="chain" id="PRO_5040409818" evidence="1">
    <location>
        <begin position="19"/>
        <end position="305"/>
    </location>
</feature>
<evidence type="ECO:0000256" key="1">
    <source>
        <dbReference type="SAM" id="SignalP"/>
    </source>
</evidence>
<accession>A0A9P5ESN9</accession>
<dbReference type="Proteomes" id="UP000711996">
    <property type="component" value="Unassembled WGS sequence"/>
</dbReference>
<proteinExistence type="predicted"/>
<dbReference type="OrthoDB" id="4823434at2759"/>
<dbReference type="AlphaFoldDB" id="A0A9P5ESN9"/>
<dbReference type="EMBL" id="QPMT01000018">
    <property type="protein sequence ID" value="KAF4859177.1"/>
    <property type="molecule type" value="Genomic_DNA"/>
</dbReference>
<gene>
    <name evidence="2" type="ORF">CGCSCA2_v006640</name>
</gene>